<feature type="transmembrane region" description="Helical" evidence="1">
    <location>
        <begin position="537"/>
        <end position="561"/>
    </location>
</feature>
<feature type="signal peptide" evidence="2">
    <location>
        <begin position="1"/>
        <end position="21"/>
    </location>
</feature>
<evidence type="ECO:0000256" key="2">
    <source>
        <dbReference type="SAM" id="SignalP"/>
    </source>
</evidence>
<keyword evidence="1" id="KW-1133">Transmembrane helix</keyword>
<protein>
    <submittedName>
        <fullName evidence="4">Uncharacterized protein LOC106079555</fullName>
    </submittedName>
</protein>
<keyword evidence="2" id="KW-0732">Signal</keyword>
<gene>
    <name evidence="4" type="primary">LOC106079555</name>
</gene>
<accession>A0A9W3AKX9</accession>
<keyword evidence="1" id="KW-0812">Transmembrane</keyword>
<evidence type="ECO:0000313" key="4">
    <source>
        <dbReference type="RefSeq" id="XP_055887854.1"/>
    </source>
</evidence>
<sequence length="644" mass="71565">MTNVTVTLSFVPVDLLSMCLLLNYDTTSHVCTNVSVYVLPVSVSCSLSTPASSPILVTCQVNNVYPGVLCNLYRRRISNTVYNFPEKFLGRCLESSPSLYTSQCICITSDIIGLGINQFFINVQNSLFPSGPGINSSDATFNQANTTATVEAGTTYNLVNPFYNTSTTKVDLLLLKSSVTVFNCVVTQPTSSFFCRNLTIDQANNQLQWSLTIDPDLTSACMVVDRQYSMQVCQNFSVYALPEGLSCSTSSTPTVLSINCQFKVLPEKVLCTFYRKLDNSSDVIIGAVNGTGFLQNSFYRSDCSINTMSVTWGDNQYFVNVRNAFIPLTSGINSTSISFNSEKVSTKGWYSNSSSYTISCTTGPAPPKVLRLFRKGLGTEVALINNATMLTYSIAQLSCEHQDEYVCEANTIQQTLEIRVSCPPRLVETQVNQTYTCKVGGSILFPPIIISGTTEPSDYFLVYNENGVLYKSRSDLYTVYYHKKSLYFGAIDLALHEVKEVEFGSYRLKMRSAYGDGDDVFFTLVLDSSVVTDYKPAVIALGVLFSLLVLCVTCVLGYYFYKRYKSPAAEQTNTMPMTTPSNSGECYDTLNKPDNGSDYYRSLKANTDIRQREQDDYMNTTIKLAMKPNVKKPKPKYLNTYENH</sequence>
<reference evidence="4" key="1">
    <citation type="submission" date="2025-08" db="UniProtKB">
        <authorList>
            <consortium name="RefSeq"/>
        </authorList>
    </citation>
    <scope>IDENTIFICATION</scope>
</reference>
<dbReference type="Proteomes" id="UP001165740">
    <property type="component" value="Chromosome 6"/>
</dbReference>
<dbReference type="RefSeq" id="XP_055887854.1">
    <property type="nucleotide sequence ID" value="XM_056031879.1"/>
</dbReference>
<feature type="chain" id="PRO_5040991258" evidence="2">
    <location>
        <begin position="22"/>
        <end position="644"/>
    </location>
</feature>
<dbReference type="OrthoDB" id="6189476at2759"/>
<dbReference type="AlphaFoldDB" id="A0A9W3AKX9"/>
<proteinExistence type="predicted"/>
<evidence type="ECO:0000256" key="1">
    <source>
        <dbReference type="SAM" id="Phobius"/>
    </source>
</evidence>
<dbReference type="GeneID" id="106079555"/>
<name>A0A9W3AKX9_BIOGL</name>
<keyword evidence="1" id="KW-0472">Membrane</keyword>
<organism evidence="3 4">
    <name type="scientific">Biomphalaria glabrata</name>
    <name type="common">Bloodfluke planorb</name>
    <name type="synonym">Freshwater snail</name>
    <dbReference type="NCBI Taxonomy" id="6526"/>
    <lineage>
        <taxon>Eukaryota</taxon>
        <taxon>Metazoa</taxon>
        <taxon>Spiralia</taxon>
        <taxon>Lophotrochozoa</taxon>
        <taxon>Mollusca</taxon>
        <taxon>Gastropoda</taxon>
        <taxon>Heterobranchia</taxon>
        <taxon>Euthyneura</taxon>
        <taxon>Panpulmonata</taxon>
        <taxon>Hygrophila</taxon>
        <taxon>Lymnaeoidea</taxon>
        <taxon>Planorbidae</taxon>
        <taxon>Biomphalaria</taxon>
    </lineage>
</organism>
<keyword evidence="3" id="KW-1185">Reference proteome</keyword>
<evidence type="ECO:0000313" key="3">
    <source>
        <dbReference type="Proteomes" id="UP001165740"/>
    </source>
</evidence>